<keyword evidence="1" id="KW-0732">Signal</keyword>
<feature type="signal peptide" evidence="1">
    <location>
        <begin position="1"/>
        <end position="20"/>
    </location>
</feature>
<dbReference type="AlphaFoldDB" id="A0A918F2Z1"/>
<name>A0A918F2Z1_9DEIO</name>
<dbReference type="InterPro" id="IPR036873">
    <property type="entry name" value="Rhodanese-like_dom_sf"/>
</dbReference>
<dbReference type="PROSITE" id="PS50206">
    <property type="entry name" value="RHODANESE_3"/>
    <property type="match status" value="1"/>
</dbReference>
<keyword evidence="4" id="KW-1185">Reference proteome</keyword>
<dbReference type="EMBL" id="BMQL01000004">
    <property type="protein sequence ID" value="GGQ99935.1"/>
    <property type="molecule type" value="Genomic_DNA"/>
</dbReference>
<dbReference type="Gene3D" id="3.40.250.10">
    <property type="entry name" value="Rhodanese-like domain"/>
    <property type="match status" value="1"/>
</dbReference>
<dbReference type="InterPro" id="IPR001763">
    <property type="entry name" value="Rhodanese-like_dom"/>
</dbReference>
<evidence type="ECO:0000256" key="1">
    <source>
        <dbReference type="SAM" id="SignalP"/>
    </source>
</evidence>
<evidence type="ECO:0000259" key="2">
    <source>
        <dbReference type="PROSITE" id="PS50206"/>
    </source>
</evidence>
<feature type="domain" description="Rhodanese" evidence="2">
    <location>
        <begin position="64"/>
        <end position="129"/>
    </location>
</feature>
<comment type="caution">
    <text evidence="3">The sequence shown here is derived from an EMBL/GenBank/DDBJ whole genome shotgun (WGS) entry which is preliminary data.</text>
</comment>
<proteinExistence type="predicted"/>
<sequence length="129" mass="13950">MHPQNFVFVALLGLSSVTLAAPASGFLSPAQLSAALTARARGQQTFTLINVHVPYEGRIAGTDLLLPYDTIGQNKKLPANKKAALILYCRSGNMSAQAHDTLNRMGYTNVRELQGGFDAWKDAGYLLKE</sequence>
<accession>A0A918F2Z1</accession>
<dbReference type="RefSeq" id="WP_189088503.1">
    <property type="nucleotide sequence ID" value="NZ_BMQL01000004.1"/>
</dbReference>
<evidence type="ECO:0000313" key="4">
    <source>
        <dbReference type="Proteomes" id="UP000603865"/>
    </source>
</evidence>
<organism evidence="3 4">
    <name type="scientific">Deinococcus ruber</name>
    <dbReference type="NCBI Taxonomy" id="1848197"/>
    <lineage>
        <taxon>Bacteria</taxon>
        <taxon>Thermotogati</taxon>
        <taxon>Deinococcota</taxon>
        <taxon>Deinococci</taxon>
        <taxon>Deinococcales</taxon>
        <taxon>Deinococcaceae</taxon>
        <taxon>Deinococcus</taxon>
    </lineage>
</organism>
<protein>
    <recommendedName>
        <fullName evidence="2">Rhodanese domain-containing protein</fullName>
    </recommendedName>
</protein>
<evidence type="ECO:0000313" key="3">
    <source>
        <dbReference type="EMBL" id="GGQ99935.1"/>
    </source>
</evidence>
<dbReference type="Proteomes" id="UP000603865">
    <property type="component" value="Unassembled WGS sequence"/>
</dbReference>
<dbReference type="CDD" id="cd00158">
    <property type="entry name" value="RHOD"/>
    <property type="match status" value="1"/>
</dbReference>
<dbReference type="SUPFAM" id="SSF52821">
    <property type="entry name" value="Rhodanese/Cell cycle control phosphatase"/>
    <property type="match status" value="1"/>
</dbReference>
<dbReference type="SMART" id="SM00450">
    <property type="entry name" value="RHOD"/>
    <property type="match status" value="1"/>
</dbReference>
<gene>
    <name evidence="3" type="ORF">GCM10008957_10760</name>
</gene>
<reference evidence="3" key="2">
    <citation type="submission" date="2020-09" db="EMBL/GenBank/DDBJ databases">
        <authorList>
            <person name="Sun Q."/>
            <person name="Ohkuma M."/>
        </authorList>
    </citation>
    <scope>NUCLEOTIDE SEQUENCE</scope>
    <source>
        <strain evidence="3">JCM 31311</strain>
    </source>
</reference>
<feature type="chain" id="PRO_5037426012" description="Rhodanese domain-containing protein" evidence="1">
    <location>
        <begin position="21"/>
        <end position="129"/>
    </location>
</feature>
<reference evidence="3" key="1">
    <citation type="journal article" date="2014" name="Int. J. Syst. Evol. Microbiol.">
        <title>Complete genome sequence of Corynebacterium casei LMG S-19264T (=DSM 44701T), isolated from a smear-ripened cheese.</title>
        <authorList>
            <consortium name="US DOE Joint Genome Institute (JGI-PGF)"/>
            <person name="Walter F."/>
            <person name="Albersmeier A."/>
            <person name="Kalinowski J."/>
            <person name="Ruckert C."/>
        </authorList>
    </citation>
    <scope>NUCLEOTIDE SEQUENCE</scope>
    <source>
        <strain evidence="3">JCM 31311</strain>
    </source>
</reference>
<dbReference type="Pfam" id="PF00581">
    <property type="entry name" value="Rhodanese"/>
    <property type="match status" value="1"/>
</dbReference>